<keyword evidence="2" id="KW-1185">Reference proteome</keyword>
<comment type="caution">
    <text evidence="1">The sequence shown here is derived from an EMBL/GenBank/DDBJ whole genome shotgun (WGS) entry which is preliminary data.</text>
</comment>
<organism evidence="1 2">
    <name type="scientific">Cardiocondyla obscurior</name>
    <dbReference type="NCBI Taxonomy" id="286306"/>
    <lineage>
        <taxon>Eukaryota</taxon>
        <taxon>Metazoa</taxon>
        <taxon>Ecdysozoa</taxon>
        <taxon>Arthropoda</taxon>
        <taxon>Hexapoda</taxon>
        <taxon>Insecta</taxon>
        <taxon>Pterygota</taxon>
        <taxon>Neoptera</taxon>
        <taxon>Endopterygota</taxon>
        <taxon>Hymenoptera</taxon>
        <taxon>Apocrita</taxon>
        <taxon>Aculeata</taxon>
        <taxon>Formicoidea</taxon>
        <taxon>Formicidae</taxon>
        <taxon>Myrmicinae</taxon>
        <taxon>Cardiocondyla</taxon>
    </lineage>
</organism>
<evidence type="ECO:0000313" key="2">
    <source>
        <dbReference type="Proteomes" id="UP001430953"/>
    </source>
</evidence>
<name>A0AAW2E7T8_9HYME</name>
<sequence length="88" mass="10094">MLTSVLLSRCRARALAKLIPREKETRGVSALRRVTRVKLQGTSYEREAPYRRDRNVATVNRFLRMGSLKKKNRVVGFTLQGHRAPGRS</sequence>
<dbReference type="AlphaFoldDB" id="A0AAW2E7T8"/>
<gene>
    <name evidence="1" type="ORF">PUN28_019856</name>
</gene>
<evidence type="ECO:0000313" key="1">
    <source>
        <dbReference type="EMBL" id="KAL0099726.1"/>
    </source>
</evidence>
<dbReference type="Proteomes" id="UP001430953">
    <property type="component" value="Unassembled WGS sequence"/>
</dbReference>
<proteinExistence type="predicted"/>
<protein>
    <submittedName>
        <fullName evidence="1">Uncharacterized protein</fullName>
    </submittedName>
</protein>
<accession>A0AAW2E7T8</accession>
<dbReference type="EMBL" id="JADYXP020000027">
    <property type="protein sequence ID" value="KAL0099726.1"/>
    <property type="molecule type" value="Genomic_DNA"/>
</dbReference>
<reference evidence="1 2" key="1">
    <citation type="submission" date="2023-03" db="EMBL/GenBank/DDBJ databases">
        <title>High recombination rates correlate with genetic variation in Cardiocondyla obscurior ants.</title>
        <authorList>
            <person name="Errbii M."/>
        </authorList>
    </citation>
    <scope>NUCLEOTIDE SEQUENCE [LARGE SCALE GENOMIC DNA]</scope>
    <source>
        <strain evidence="1">Alpha-2009</strain>
        <tissue evidence="1">Whole body</tissue>
    </source>
</reference>